<dbReference type="PANTHER" id="PTHR22683">
    <property type="entry name" value="SPORULATION PROTEIN RELATED"/>
    <property type="match status" value="1"/>
</dbReference>
<keyword evidence="8" id="KW-1185">Reference proteome</keyword>
<reference evidence="7 8" key="1">
    <citation type="submission" date="2016-10" db="EMBL/GenBank/DDBJ databases">
        <authorList>
            <person name="de Groot N.N."/>
        </authorList>
    </citation>
    <scope>NUCLEOTIDE SEQUENCE [LARGE SCALE GENOMIC DNA]</scope>
    <source>
        <strain evidence="7 8">CGMCC 1.7056</strain>
    </source>
</reference>
<dbReference type="STRING" id="574651.SAMN04487968_10472"/>
<feature type="transmembrane region" description="Helical" evidence="5">
    <location>
        <begin position="47"/>
        <end position="65"/>
    </location>
</feature>
<evidence type="ECO:0000256" key="3">
    <source>
        <dbReference type="PROSITE-ProRule" id="PRU00289"/>
    </source>
</evidence>
<evidence type="ECO:0000313" key="8">
    <source>
        <dbReference type="Proteomes" id="UP000198832"/>
    </source>
</evidence>
<keyword evidence="5" id="KW-0472">Membrane</keyword>
<dbReference type="GO" id="GO:0003677">
    <property type="term" value="F:DNA binding"/>
    <property type="evidence" value="ECO:0007669"/>
    <property type="project" value="InterPro"/>
</dbReference>
<dbReference type="SUPFAM" id="SSF52540">
    <property type="entry name" value="P-loop containing nucleoside triphosphate hydrolases"/>
    <property type="match status" value="4"/>
</dbReference>
<feature type="domain" description="FtsK" evidence="6">
    <location>
        <begin position="658"/>
        <end position="815"/>
    </location>
</feature>
<feature type="region of interest" description="Disordered" evidence="4">
    <location>
        <begin position="847"/>
        <end position="871"/>
    </location>
</feature>
<dbReference type="AlphaFoldDB" id="A0A1I1H102"/>
<name>A0A1I1H102_9ACTN</name>
<evidence type="ECO:0000256" key="5">
    <source>
        <dbReference type="SAM" id="Phobius"/>
    </source>
</evidence>
<dbReference type="PROSITE" id="PS50901">
    <property type="entry name" value="FTSK"/>
    <property type="match status" value="2"/>
</dbReference>
<feature type="compositionally biased region" description="Basic and acidic residues" evidence="4">
    <location>
        <begin position="848"/>
        <end position="858"/>
    </location>
</feature>
<organism evidence="7 8">
    <name type="scientific">Nocardioides terrae</name>
    <dbReference type="NCBI Taxonomy" id="574651"/>
    <lineage>
        <taxon>Bacteria</taxon>
        <taxon>Bacillati</taxon>
        <taxon>Actinomycetota</taxon>
        <taxon>Actinomycetes</taxon>
        <taxon>Propionibacteriales</taxon>
        <taxon>Nocardioidaceae</taxon>
        <taxon>Nocardioides</taxon>
    </lineage>
</organism>
<dbReference type="Pfam" id="PF01580">
    <property type="entry name" value="FtsK_SpoIIIE"/>
    <property type="match status" value="2"/>
</dbReference>
<dbReference type="InterPro" id="IPR002543">
    <property type="entry name" value="FtsK_dom"/>
</dbReference>
<evidence type="ECO:0000256" key="2">
    <source>
        <dbReference type="ARBA" id="ARBA00022840"/>
    </source>
</evidence>
<gene>
    <name evidence="7" type="ORF">SAMN04487968_10472</name>
</gene>
<dbReference type="SMART" id="SM00382">
    <property type="entry name" value="AAA"/>
    <property type="match status" value="3"/>
</dbReference>
<evidence type="ECO:0000259" key="6">
    <source>
        <dbReference type="PROSITE" id="PS50901"/>
    </source>
</evidence>
<keyword evidence="5" id="KW-0812">Transmembrane</keyword>
<dbReference type="EMBL" id="FOLB01000004">
    <property type="protein sequence ID" value="SFC15083.1"/>
    <property type="molecule type" value="Genomic_DNA"/>
</dbReference>
<sequence>MDRIELRPPPVLDRADGGGALLSALPVLGSLGSIGLVATMAGGPRQYAGIALFVAAAVLIAVAQVERQRRQRSRSIDAARRDYLAHLADVRTRLRAAGDGQRAAALARHPPPAALAALVEGGAWRPGGGRQVRYGAADLPLERAPTCPEIGARADPFCAAAVRRLVTAFETWPALPATVDLRGTRVLTAPAGLARALVCSAALTPDVAIGVLAATEAASRWEWVKWLPHSAGRVDDGVGPRRLVVGTAEVLSALAPEGRHLLLVADGVPPPAPGPAMTVIAVAGRFTVDGRTVPGVADDCPTEVAEAFGRRLAGRAPALAGQPDWSPRPPGDRLTVVIGTSDTGADVRLDLKEAALGGHGPHGAVIGATGSGKSELLRAMVLRLALSHPPAELNLVLIDFKGGAAFDGLTGLPHVSALITNLADELDLLGRTAEALTSELTRRQELIRAADGDRGGLPTLLVVVDEFAELLAARPDLDELFVTIGRLGRGLGIHLLVACQRLDEGRWRGLESHLSYRIGLRTFTAEESRAVLGVVDAYELPASPGLGYLRTDPRTLVRFRAPYVGTVLRQPPDPHRVLPFTAAPVQGPPPRPVPVVDACVAVMQGRGSAHRIWLPPLDVPATLGDLLPEVAVDPVRGFGVPRATVPLGEIDRPSRQRRDLLEVDLTAGHVAIVGTTGSGRSTLLRTAVAGLAVTRTPQEVAVHLLDLGGALAPLAGLPHVTARAGPDEPELAARMVRELRRGHRRPTLLVVDDWAALRCHLPDVEEDVALLAAHGRASGVHLLVTTGRWTDLRAAVRDLFDTRLELRLADPLDSEVDRRLAAAVPRDRPGRGIVDGAHFLAAVPRLDTSTDARPEARPAARSSQRRAETSADAVLTDLVEAVRRHWPGPTQPRLRALPATVRLGELPAAAGVRLGICEGDHAVLTLPPSGHLVVLGDDGSGRTSLLRTIVHEVVRAHPADRIVFLDPRATLAGRLPDRSIHVTGDPTAALAVVAEQLTGMLTGMLTEGPAARQAPATSTWVLADDVDLAPATAWQPILPVLARSADVGLRLVVSRRVGGAGRAFYEPLLATLRELGSPGVILSGSAEEGPLVTGVPARPADPGRARWARSHHEPTVFQAAYLDP</sequence>
<proteinExistence type="predicted"/>
<dbReference type="PANTHER" id="PTHR22683:SF1">
    <property type="entry name" value="TYPE VII SECRETION SYSTEM PROTEIN ESSC"/>
    <property type="match status" value="1"/>
</dbReference>
<feature type="binding site" evidence="3">
    <location>
        <begin position="674"/>
        <end position="681"/>
    </location>
    <ligand>
        <name>ATP</name>
        <dbReference type="ChEBI" id="CHEBI:30616"/>
    </ligand>
</feature>
<protein>
    <submittedName>
        <fullName evidence="7">DNA segregation ATPase FtsK/SpoIIIE, S-DNA-T family</fullName>
    </submittedName>
</protein>
<dbReference type="Gene3D" id="3.40.50.300">
    <property type="entry name" value="P-loop containing nucleotide triphosphate hydrolases"/>
    <property type="match status" value="3"/>
</dbReference>
<dbReference type="GO" id="GO:0005524">
    <property type="term" value="F:ATP binding"/>
    <property type="evidence" value="ECO:0007669"/>
    <property type="project" value="UniProtKB-UniRule"/>
</dbReference>
<dbReference type="InterPro" id="IPR050206">
    <property type="entry name" value="FtsK/SpoIIIE/SftA"/>
</dbReference>
<evidence type="ECO:0000313" key="7">
    <source>
        <dbReference type="EMBL" id="SFC15083.1"/>
    </source>
</evidence>
<evidence type="ECO:0000256" key="1">
    <source>
        <dbReference type="ARBA" id="ARBA00022741"/>
    </source>
</evidence>
<dbReference type="CDD" id="cd01127">
    <property type="entry name" value="TrwB_TraG_TraD_VirD4"/>
    <property type="match status" value="1"/>
</dbReference>
<evidence type="ECO:0000256" key="4">
    <source>
        <dbReference type="SAM" id="MobiDB-lite"/>
    </source>
</evidence>
<dbReference type="InterPro" id="IPR027417">
    <property type="entry name" value="P-loop_NTPase"/>
</dbReference>
<feature type="domain" description="FtsK" evidence="6">
    <location>
        <begin position="344"/>
        <end position="529"/>
    </location>
</feature>
<dbReference type="RefSeq" id="WP_091121740.1">
    <property type="nucleotide sequence ID" value="NZ_FOLB01000004.1"/>
</dbReference>
<keyword evidence="2 3" id="KW-0067">ATP-binding</keyword>
<accession>A0A1I1H102</accession>
<dbReference type="InterPro" id="IPR003593">
    <property type="entry name" value="AAA+_ATPase"/>
</dbReference>
<keyword evidence="1 3" id="KW-0547">Nucleotide-binding</keyword>
<feature type="transmembrane region" description="Helical" evidence="5">
    <location>
        <begin position="20"/>
        <end position="41"/>
    </location>
</feature>
<keyword evidence="5" id="KW-1133">Transmembrane helix</keyword>
<dbReference type="OrthoDB" id="9807790at2"/>
<feature type="binding site" evidence="3">
    <location>
        <begin position="367"/>
        <end position="374"/>
    </location>
    <ligand>
        <name>ATP</name>
        <dbReference type="ChEBI" id="CHEBI:30616"/>
    </ligand>
</feature>
<dbReference type="Proteomes" id="UP000198832">
    <property type="component" value="Unassembled WGS sequence"/>
</dbReference>